<dbReference type="EMBL" id="LOYH01000059">
    <property type="protein sequence ID" value="KVK80823.1"/>
    <property type="molecule type" value="Genomic_DNA"/>
</dbReference>
<dbReference type="AlphaFoldDB" id="A0A103UK25"/>
<name>A0A103UK25_BURCE</name>
<organism evidence="6 7">
    <name type="scientific">Burkholderia cepacia</name>
    <name type="common">Pseudomonas cepacia</name>
    <dbReference type="NCBI Taxonomy" id="292"/>
    <lineage>
        <taxon>Bacteria</taxon>
        <taxon>Pseudomonadati</taxon>
        <taxon>Pseudomonadota</taxon>
        <taxon>Betaproteobacteria</taxon>
        <taxon>Burkholderiales</taxon>
        <taxon>Burkholderiaceae</taxon>
        <taxon>Burkholderia</taxon>
        <taxon>Burkholderia cepacia complex</taxon>
    </lineage>
</organism>
<evidence type="ECO:0000256" key="2">
    <source>
        <dbReference type="ARBA" id="ARBA00022723"/>
    </source>
</evidence>
<evidence type="ECO:0000313" key="6">
    <source>
        <dbReference type="EMBL" id="KVK80823.1"/>
    </source>
</evidence>
<reference evidence="6 7" key="1">
    <citation type="submission" date="2015-11" db="EMBL/GenBank/DDBJ databases">
        <title>Expanding the genomic diversity of Burkholderia species for the development of highly accurate diagnostics.</title>
        <authorList>
            <person name="Sahl J."/>
            <person name="Keim P."/>
            <person name="Wagner D."/>
        </authorList>
    </citation>
    <scope>NUCLEOTIDE SEQUENCE [LARGE SCALE GENOMIC DNA]</scope>
    <source>
        <strain evidence="6 7">MSMB1302</strain>
    </source>
</reference>
<evidence type="ECO:0000313" key="7">
    <source>
        <dbReference type="Proteomes" id="UP000069001"/>
    </source>
</evidence>
<comment type="cofactor">
    <cofactor evidence="1">
        <name>Zn(2+)</name>
        <dbReference type="ChEBI" id="CHEBI:29105"/>
    </cofactor>
</comment>
<evidence type="ECO:0000259" key="5">
    <source>
        <dbReference type="Pfam" id="PF24827"/>
    </source>
</evidence>
<dbReference type="Pfam" id="PF24827">
    <property type="entry name" value="AstE_AspA_cat"/>
    <property type="match status" value="1"/>
</dbReference>
<dbReference type="InterPro" id="IPR050178">
    <property type="entry name" value="AspA/AstE_fam"/>
</dbReference>
<keyword evidence="4" id="KW-0862">Zinc</keyword>
<dbReference type="Gene3D" id="3.40.630.10">
    <property type="entry name" value="Zn peptidases"/>
    <property type="match status" value="1"/>
</dbReference>
<dbReference type="PANTHER" id="PTHR15162:SF7">
    <property type="entry name" value="SUCCINYLGLUTAMATE DESUCCINYLASE"/>
    <property type="match status" value="1"/>
</dbReference>
<dbReference type="SUPFAM" id="SSF53187">
    <property type="entry name" value="Zn-dependent exopeptidases"/>
    <property type="match status" value="1"/>
</dbReference>
<dbReference type="PANTHER" id="PTHR15162">
    <property type="entry name" value="ASPARTOACYLASE"/>
    <property type="match status" value="1"/>
</dbReference>
<dbReference type="Proteomes" id="UP000069001">
    <property type="component" value="Unassembled WGS sequence"/>
</dbReference>
<proteinExistence type="predicted"/>
<dbReference type="GO" id="GO:0046872">
    <property type="term" value="F:metal ion binding"/>
    <property type="evidence" value="ECO:0007669"/>
    <property type="project" value="UniProtKB-KW"/>
</dbReference>
<comment type="caution">
    <text evidence="6">The sequence shown here is derived from an EMBL/GenBank/DDBJ whole genome shotgun (WGS) entry which is preliminary data.</text>
</comment>
<accession>A0A103UK25</accession>
<keyword evidence="2" id="KW-0479">Metal-binding</keyword>
<gene>
    <name evidence="6" type="ORF">WS90_17295</name>
</gene>
<dbReference type="GO" id="GO:0005829">
    <property type="term" value="C:cytosol"/>
    <property type="evidence" value="ECO:0007669"/>
    <property type="project" value="TreeGrafter"/>
</dbReference>
<keyword evidence="3" id="KW-0378">Hydrolase</keyword>
<feature type="domain" description="Succinylglutamate desuccinylase/Aspartoacylase catalytic" evidence="5">
    <location>
        <begin position="44"/>
        <end position="217"/>
    </location>
</feature>
<sequence length="327" mass="35230">MTTLEAIRAALPAYPIEVAFPDISRWRAGNTGIDYLHTFDSGRPGKHVMILALTHGNEVSGAIAVDTLLAAGLQPVAGRLSLGFGNVGAYERFSAENADATRYLDEDMNRVWTPAALDGTRDSRELARARAMRPLLDTVDLLLDIHSMHEASAPLMMTGPLEKAIALAAAIGTPEHVIIDRGHANGTRLRDYGGFGDAASAKNALLIETGQHFAASARDVALDSAARFLLHAGVVARDDVAAFLTQAAPVRQKFVEITEPVVARSMDFRFSQPFTGLEVIGKAGTEIARDGDHVIVTPYDNCVIVQPSMRHLGVNVTMMRLGRLLDR</sequence>
<dbReference type="InterPro" id="IPR055438">
    <property type="entry name" value="AstE_AspA_cat"/>
</dbReference>
<evidence type="ECO:0000256" key="3">
    <source>
        <dbReference type="ARBA" id="ARBA00022801"/>
    </source>
</evidence>
<evidence type="ECO:0000256" key="4">
    <source>
        <dbReference type="ARBA" id="ARBA00022833"/>
    </source>
</evidence>
<dbReference type="RefSeq" id="WP_059522920.1">
    <property type="nucleotide sequence ID" value="NZ_LOXZ01000020.1"/>
</dbReference>
<dbReference type="GO" id="GO:0016788">
    <property type="term" value="F:hydrolase activity, acting on ester bonds"/>
    <property type="evidence" value="ECO:0007669"/>
    <property type="project" value="InterPro"/>
</dbReference>
<evidence type="ECO:0000256" key="1">
    <source>
        <dbReference type="ARBA" id="ARBA00001947"/>
    </source>
</evidence>
<protein>
    <submittedName>
        <fullName evidence="6">Succinylglutamate desuccinylase</fullName>
    </submittedName>
</protein>